<accession>A0A397TME4</accession>
<evidence type="ECO:0000313" key="1">
    <source>
        <dbReference type="EMBL" id="RIA96034.1"/>
    </source>
</evidence>
<proteinExistence type="predicted"/>
<gene>
    <name evidence="1" type="ORF">C1645_816017</name>
</gene>
<sequence length="59" mass="6818">MANADHALQKSIKETLEHNNSKEIFDNLPMQKNNLHELLQEIDTNNTNLEITMNTNNLI</sequence>
<comment type="caution">
    <text evidence="1">The sequence shown here is derived from an EMBL/GenBank/DDBJ whole genome shotgun (WGS) entry which is preliminary data.</text>
</comment>
<dbReference type="AlphaFoldDB" id="A0A397TME4"/>
<evidence type="ECO:0000313" key="2">
    <source>
        <dbReference type="Proteomes" id="UP000265703"/>
    </source>
</evidence>
<dbReference type="Proteomes" id="UP000265703">
    <property type="component" value="Unassembled WGS sequence"/>
</dbReference>
<keyword evidence="2" id="KW-1185">Reference proteome</keyword>
<protein>
    <submittedName>
        <fullName evidence="1">Uncharacterized protein</fullName>
    </submittedName>
</protein>
<reference evidence="1 2" key="1">
    <citation type="submission" date="2018-06" db="EMBL/GenBank/DDBJ databases">
        <title>Comparative genomics reveals the genomic features of Rhizophagus irregularis, R. cerebriforme, R. diaphanum and Gigaspora rosea, and their symbiotic lifestyle signature.</title>
        <authorList>
            <person name="Morin E."/>
            <person name="San Clemente H."/>
            <person name="Chen E.C.H."/>
            <person name="De La Providencia I."/>
            <person name="Hainaut M."/>
            <person name="Kuo A."/>
            <person name="Kohler A."/>
            <person name="Murat C."/>
            <person name="Tang N."/>
            <person name="Roy S."/>
            <person name="Loubradou J."/>
            <person name="Henrissat B."/>
            <person name="Grigoriev I.V."/>
            <person name="Corradi N."/>
            <person name="Roux C."/>
            <person name="Martin F.M."/>
        </authorList>
    </citation>
    <scope>NUCLEOTIDE SEQUENCE [LARGE SCALE GENOMIC DNA]</scope>
    <source>
        <strain evidence="1 2">DAOM 227022</strain>
    </source>
</reference>
<dbReference type="EMBL" id="QKYT01000052">
    <property type="protein sequence ID" value="RIA96034.1"/>
    <property type="molecule type" value="Genomic_DNA"/>
</dbReference>
<name>A0A397TME4_9GLOM</name>
<organism evidence="1 2">
    <name type="scientific">Glomus cerebriforme</name>
    <dbReference type="NCBI Taxonomy" id="658196"/>
    <lineage>
        <taxon>Eukaryota</taxon>
        <taxon>Fungi</taxon>
        <taxon>Fungi incertae sedis</taxon>
        <taxon>Mucoromycota</taxon>
        <taxon>Glomeromycotina</taxon>
        <taxon>Glomeromycetes</taxon>
        <taxon>Glomerales</taxon>
        <taxon>Glomeraceae</taxon>
        <taxon>Glomus</taxon>
    </lineage>
</organism>